<organism evidence="6 7">
    <name type="scientific">Salinisphaera dokdonensis CL-ES53</name>
    <dbReference type="NCBI Taxonomy" id="1304272"/>
    <lineage>
        <taxon>Bacteria</taxon>
        <taxon>Pseudomonadati</taxon>
        <taxon>Pseudomonadota</taxon>
        <taxon>Gammaproteobacteria</taxon>
        <taxon>Salinisphaerales</taxon>
        <taxon>Salinisphaeraceae</taxon>
        <taxon>Salinisphaera</taxon>
    </lineage>
</organism>
<feature type="transmembrane region" description="Helical" evidence="4">
    <location>
        <begin position="21"/>
        <end position="38"/>
    </location>
</feature>
<keyword evidence="7" id="KW-1185">Reference proteome</keyword>
<evidence type="ECO:0000256" key="2">
    <source>
        <dbReference type="ARBA" id="ARBA00022989"/>
    </source>
</evidence>
<dbReference type="Gene3D" id="1.20.1250.20">
    <property type="entry name" value="MFS general substrate transporter like domains"/>
    <property type="match status" value="2"/>
</dbReference>
<dbReference type="PANTHER" id="PTHR23537">
    <property type="match status" value="1"/>
</dbReference>
<dbReference type="InterPro" id="IPR036259">
    <property type="entry name" value="MFS_trans_sf"/>
</dbReference>
<keyword evidence="1 4" id="KW-0812">Transmembrane</keyword>
<evidence type="ECO:0000259" key="5">
    <source>
        <dbReference type="PROSITE" id="PS50850"/>
    </source>
</evidence>
<dbReference type="Pfam" id="PF06779">
    <property type="entry name" value="MFS_4"/>
    <property type="match status" value="1"/>
</dbReference>
<dbReference type="PROSITE" id="PS50850">
    <property type="entry name" value="MFS"/>
    <property type="match status" value="1"/>
</dbReference>
<evidence type="ECO:0000256" key="3">
    <source>
        <dbReference type="ARBA" id="ARBA00023136"/>
    </source>
</evidence>
<dbReference type="InterPro" id="IPR020846">
    <property type="entry name" value="MFS_dom"/>
</dbReference>
<feature type="transmembrane region" description="Helical" evidence="4">
    <location>
        <begin position="316"/>
        <end position="338"/>
    </location>
</feature>
<dbReference type="Proteomes" id="UP001460888">
    <property type="component" value="Unassembled WGS sequence"/>
</dbReference>
<dbReference type="PANTHER" id="PTHR23537:SF1">
    <property type="entry name" value="SUGAR TRANSPORTER"/>
    <property type="match status" value="1"/>
</dbReference>
<feature type="transmembrane region" description="Helical" evidence="4">
    <location>
        <begin position="116"/>
        <end position="134"/>
    </location>
</feature>
<dbReference type="RefSeq" id="WP_353110792.1">
    <property type="nucleotide sequence ID" value="NZ_APND01000002.1"/>
</dbReference>
<feature type="transmembrane region" description="Helical" evidence="4">
    <location>
        <begin position="206"/>
        <end position="230"/>
    </location>
</feature>
<reference evidence="6 7" key="1">
    <citation type="submission" date="2013-03" db="EMBL/GenBank/DDBJ databases">
        <title>Salinisphaera dokdonensis CL-ES53 Genome Sequencing.</title>
        <authorList>
            <person name="Li C."/>
            <person name="Lai Q."/>
            <person name="Shao Z."/>
        </authorList>
    </citation>
    <scope>NUCLEOTIDE SEQUENCE [LARGE SCALE GENOMIC DNA]</scope>
    <source>
        <strain evidence="6 7">CL-ES53</strain>
    </source>
</reference>
<feature type="transmembrane region" description="Helical" evidence="4">
    <location>
        <begin position="259"/>
        <end position="280"/>
    </location>
</feature>
<protein>
    <submittedName>
        <fullName evidence="6">Major facilitator family transporter</fullName>
    </submittedName>
</protein>
<feature type="transmembrane region" description="Helical" evidence="4">
    <location>
        <begin position="287"/>
        <end position="304"/>
    </location>
</feature>
<dbReference type="SUPFAM" id="SSF103473">
    <property type="entry name" value="MFS general substrate transporter"/>
    <property type="match status" value="1"/>
</dbReference>
<evidence type="ECO:0000313" key="7">
    <source>
        <dbReference type="Proteomes" id="UP001460888"/>
    </source>
</evidence>
<name>A0ABV2B080_9GAMM</name>
<feature type="transmembrane region" description="Helical" evidence="4">
    <location>
        <begin position="58"/>
        <end position="75"/>
    </location>
</feature>
<keyword evidence="2 4" id="KW-1133">Transmembrane helix</keyword>
<feature type="transmembrane region" description="Helical" evidence="4">
    <location>
        <begin position="377"/>
        <end position="400"/>
    </location>
</feature>
<gene>
    <name evidence="6" type="ORF">SADO_08587</name>
</gene>
<accession>A0ABV2B080</accession>
<feature type="domain" description="Major facilitator superfamily (MFS) profile" evidence="5">
    <location>
        <begin position="18"/>
        <end position="404"/>
    </location>
</feature>
<feature type="transmembrane region" description="Helical" evidence="4">
    <location>
        <begin position="172"/>
        <end position="194"/>
    </location>
</feature>
<dbReference type="EMBL" id="APND01000002">
    <property type="protein sequence ID" value="MES1929300.1"/>
    <property type="molecule type" value="Genomic_DNA"/>
</dbReference>
<dbReference type="InterPro" id="IPR010645">
    <property type="entry name" value="MFS_4"/>
</dbReference>
<proteinExistence type="predicted"/>
<feature type="transmembrane region" description="Helical" evidence="4">
    <location>
        <begin position="146"/>
        <end position="166"/>
    </location>
</feature>
<feature type="transmembrane region" description="Helical" evidence="4">
    <location>
        <begin position="87"/>
        <end position="110"/>
    </location>
</feature>
<evidence type="ECO:0000256" key="4">
    <source>
        <dbReference type="SAM" id="Phobius"/>
    </source>
</evidence>
<comment type="caution">
    <text evidence="6">The sequence shown here is derived from an EMBL/GenBank/DDBJ whole genome shotgun (WGS) entry which is preliminary data.</text>
</comment>
<evidence type="ECO:0000256" key="1">
    <source>
        <dbReference type="ARBA" id="ARBA00022692"/>
    </source>
</evidence>
<evidence type="ECO:0000313" key="6">
    <source>
        <dbReference type="EMBL" id="MES1929300.1"/>
    </source>
</evidence>
<keyword evidence="3 4" id="KW-0472">Membrane</keyword>
<feature type="transmembrane region" description="Helical" evidence="4">
    <location>
        <begin position="345"/>
        <end position="365"/>
    </location>
</feature>
<sequence length="404" mass="42003">MSARAATRSEAIESGGWRLPLAGAVALLLGIGLGRYAFTPLITPLVEQHWFSDAQTARLGAINLLGYLCGAASAHRIGRRFGERRTIAVCLIAVVASLFACALDWGMVWYAPWRLIAGWAASTLTIVVTPAIMARMPARARPGASAVIFTGIGVGTIASSLIVPWLADASIAAAWCAVGVVGGLLAAWSWFAVWRTLPDLPARETGTAHAVSGVAVPWLAITLIVVAYGLSSAGYVPHSLYWVDYIARELGRGLGSGSAYWLLLGVGGVVGPAAAGITAARLGFRPALVASFVLMTLATALPLVSTQPWALTLSSFFVGAMVPAIITLTAGVVVDLVPMGRQQQIWGWATLSFAATQAIGGFAMARLYEQIGRYIDLIGMGAAILVIGCACAMAGAVAAARAER</sequence>